<sequence>MSEVQKRKEVRIEPVEVLGSSRIILANPNADREYEDTIDGRVYRFPPFKRLSVESDVAAQLMSNAAARKLDSEIQAEAEISDYYQMMGHDNKIMHLRAKKRLCDPDTGEPPRTKPWKRTPLVNLQDKAGEALFNEGIEDAINAGFEIRQELARENYREMAMPKPNWSKQASYDFLQQYGGSGSYNEPEERIYKKARRLFIALFNMREKDGFGVIDSETGKVVRREDLGLEPEAEDLEAEEG</sequence>
<dbReference type="EMBL" id="MT144829">
    <property type="protein sequence ID" value="QJI00116.1"/>
    <property type="molecule type" value="Genomic_DNA"/>
</dbReference>
<proteinExistence type="predicted"/>
<accession>A0A6M3XV36</accession>
<reference evidence="1" key="1">
    <citation type="submission" date="2020-03" db="EMBL/GenBank/DDBJ databases">
        <title>The deep terrestrial virosphere.</title>
        <authorList>
            <person name="Holmfeldt K."/>
            <person name="Nilsson E."/>
            <person name="Simone D."/>
            <person name="Lopez-Fernandez M."/>
            <person name="Wu X."/>
            <person name="de Brujin I."/>
            <person name="Lundin D."/>
            <person name="Andersson A."/>
            <person name="Bertilsson S."/>
            <person name="Dopson M."/>
        </authorList>
    </citation>
    <scope>NUCLEOTIDE SEQUENCE</scope>
    <source>
        <strain evidence="1">TM448B01829</strain>
    </source>
</reference>
<protein>
    <submittedName>
        <fullName evidence="1">Uncharacterized protein</fullName>
    </submittedName>
</protein>
<evidence type="ECO:0000313" key="1">
    <source>
        <dbReference type="EMBL" id="QJI00116.1"/>
    </source>
</evidence>
<gene>
    <name evidence="1" type="ORF">TM448B01829_0009</name>
</gene>
<organism evidence="1">
    <name type="scientific">viral metagenome</name>
    <dbReference type="NCBI Taxonomy" id="1070528"/>
    <lineage>
        <taxon>unclassified sequences</taxon>
        <taxon>metagenomes</taxon>
        <taxon>organismal metagenomes</taxon>
    </lineage>
</organism>
<dbReference type="AlphaFoldDB" id="A0A6M3XV36"/>
<name>A0A6M3XV36_9ZZZZ</name>